<accession>A0ACC0Y690</accession>
<protein>
    <submittedName>
        <fullName evidence="1">Uncharacterized protein</fullName>
    </submittedName>
</protein>
<dbReference type="EMBL" id="CM047743">
    <property type="protein sequence ID" value="KAJ0030614.1"/>
    <property type="molecule type" value="Genomic_DNA"/>
</dbReference>
<gene>
    <name evidence="1" type="ORF">Pint_14702</name>
</gene>
<comment type="caution">
    <text evidence="1">The sequence shown here is derived from an EMBL/GenBank/DDBJ whole genome shotgun (WGS) entry which is preliminary data.</text>
</comment>
<dbReference type="Proteomes" id="UP001163603">
    <property type="component" value="Chromosome 8"/>
</dbReference>
<proteinExistence type="predicted"/>
<sequence length="131" mass="15090">MALSQDKLSFISPLNQQDQGDDVDDYHENNVSSQGCDCFLLFCFKWRQSNNSNRLLHQNGGEYGESWLIKKAKKVKEVSEVFAGPKWKTFIRKVGGYVKRNKYKNTFQYDPQSYALNFDSGVDMEDKGLVS</sequence>
<name>A0ACC0Y690_9ROSI</name>
<evidence type="ECO:0000313" key="2">
    <source>
        <dbReference type="Proteomes" id="UP001163603"/>
    </source>
</evidence>
<evidence type="ECO:0000313" key="1">
    <source>
        <dbReference type="EMBL" id="KAJ0030614.1"/>
    </source>
</evidence>
<keyword evidence="2" id="KW-1185">Reference proteome</keyword>
<organism evidence="1 2">
    <name type="scientific">Pistacia integerrima</name>
    <dbReference type="NCBI Taxonomy" id="434235"/>
    <lineage>
        <taxon>Eukaryota</taxon>
        <taxon>Viridiplantae</taxon>
        <taxon>Streptophyta</taxon>
        <taxon>Embryophyta</taxon>
        <taxon>Tracheophyta</taxon>
        <taxon>Spermatophyta</taxon>
        <taxon>Magnoliopsida</taxon>
        <taxon>eudicotyledons</taxon>
        <taxon>Gunneridae</taxon>
        <taxon>Pentapetalae</taxon>
        <taxon>rosids</taxon>
        <taxon>malvids</taxon>
        <taxon>Sapindales</taxon>
        <taxon>Anacardiaceae</taxon>
        <taxon>Pistacia</taxon>
    </lineage>
</organism>
<reference evidence="2" key="1">
    <citation type="journal article" date="2023" name="G3 (Bethesda)">
        <title>Genome assembly and association tests identify interacting loci associated with vigor, precocity, and sex in interspecific pistachio rootstocks.</title>
        <authorList>
            <person name="Palmer W."/>
            <person name="Jacygrad E."/>
            <person name="Sagayaradj S."/>
            <person name="Cavanaugh K."/>
            <person name="Han R."/>
            <person name="Bertier L."/>
            <person name="Beede B."/>
            <person name="Kafkas S."/>
            <person name="Golino D."/>
            <person name="Preece J."/>
            <person name="Michelmore R."/>
        </authorList>
    </citation>
    <scope>NUCLEOTIDE SEQUENCE [LARGE SCALE GENOMIC DNA]</scope>
</reference>